<evidence type="ECO:0000313" key="1">
    <source>
        <dbReference type="EMBL" id="GAA5175326.1"/>
    </source>
</evidence>
<gene>
    <name evidence="1" type="ORF">GCM10023321_81190</name>
</gene>
<name>A0ABP9RCW0_9PSEU</name>
<accession>A0ABP9RCW0</accession>
<comment type="caution">
    <text evidence="1">The sequence shown here is derived from an EMBL/GenBank/DDBJ whole genome shotgun (WGS) entry which is preliminary data.</text>
</comment>
<organism evidence="1 2">
    <name type="scientific">Pseudonocardia eucalypti</name>
    <dbReference type="NCBI Taxonomy" id="648755"/>
    <lineage>
        <taxon>Bacteria</taxon>
        <taxon>Bacillati</taxon>
        <taxon>Actinomycetota</taxon>
        <taxon>Actinomycetes</taxon>
        <taxon>Pseudonocardiales</taxon>
        <taxon>Pseudonocardiaceae</taxon>
        <taxon>Pseudonocardia</taxon>
    </lineage>
</organism>
<protein>
    <submittedName>
        <fullName evidence="1">Uncharacterized protein</fullName>
    </submittedName>
</protein>
<reference evidence="2" key="1">
    <citation type="journal article" date="2019" name="Int. J. Syst. Evol. Microbiol.">
        <title>The Global Catalogue of Microorganisms (GCM) 10K type strain sequencing project: providing services to taxonomists for standard genome sequencing and annotation.</title>
        <authorList>
            <consortium name="The Broad Institute Genomics Platform"/>
            <consortium name="The Broad Institute Genome Sequencing Center for Infectious Disease"/>
            <person name="Wu L."/>
            <person name="Ma J."/>
        </authorList>
    </citation>
    <scope>NUCLEOTIDE SEQUENCE [LARGE SCALE GENOMIC DNA]</scope>
    <source>
        <strain evidence="2">JCM 18303</strain>
    </source>
</reference>
<proteinExistence type="predicted"/>
<sequence length="125" mass="13065">MVVLGGQLGVRVPERGAVLRDAVLVEPGGHLGVVQLVRAVAQAFDAGRVVRVAALPVEQLPPQPLGLGQLLLQRVRLGLELVRLGLEPVRLGHPRVQLVFSGGARLGLVGEPFRLSSQVTGLGPG</sequence>
<evidence type="ECO:0000313" key="2">
    <source>
        <dbReference type="Proteomes" id="UP001428817"/>
    </source>
</evidence>
<dbReference type="EMBL" id="BAABJP010000064">
    <property type="protein sequence ID" value="GAA5175326.1"/>
    <property type="molecule type" value="Genomic_DNA"/>
</dbReference>
<dbReference type="Proteomes" id="UP001428817">
    <property type="component" value="Unassembled WGS sequence"/>
</dbReference>
<keyword evidence="2" id="KW-1185">Reference proteome</keyword>